<comment type="similarity">
    <text evidence="1">Belongs to the short-chain dehydrogenases/reductases (SDR) family.</text>
</comment>
<dbReference type="GO" id="GO:0016491">
    <property type="term" value="F:oxidoreductase activity"/>
    <property type="evidence" value="ECO:0007669"/>
    <property type="project" value="UniProtKB-KW"/>
</dbReference>
<reference evidence="7" key="1">
    <citation type="journal article" date="2021" name="Nat. Commun.">
        <title>Genetic determinants of endophytism in the Arabidopsis root mycobiome.</title>
        <authorList>
            <person name="Mesny F."/>
            <person name="Miyauchi S."/>
            <person name="Thiergart T."/>
            <person name="Pickel B."/>
            <person name="Atanasova L."/>
            <person name="Karlsson M."/>
            <person name="Huettel B."/>
            <person name="Barry K.W."/>
            <person name="Haridas S."/>
            <person name="Chen C."/>
            <person name="Bauer D."/>
            <person name="Andreopoulos W."/>
            <person name="Pangilinan J."/>
            <person name="LaButti K."/>
            <person name="Riley R."/>
            <person name="Lipzen A."/>
            <person name="Clum A."/>
            <person name="Drula E."/>
            <person name="Henrissat B."/>
            <person name="Kohler A."/>
            <person name="Grigoriev I.V."/>
            <person name="Martin F.M."/>
            <person name="Hacquard S."/>
        </authorList>
    </citation>
    <scope>NUCLEOTIDE SEQUENCE</scope>
    <source>
        <strain evidence="7">MPI-SDFR-AT-0073</strain>
    </source>
</reference>
<dbReference type="FunFam" id="3.40.50.720:FF:000084">
    <property type="entry name" value="Short-chain dehydrogenase reductase"/>
    <property type="match status" value="1"/>
</dbReference>
<dbReference type="OrthoDB" id="3477330at2759"/>
<keyword evidence="8" id="KW-1185">Reference proteome</keyword>
<dbReference type="GeneID" id="70127347"/>
<dbReference type="Pfam" id="PF11951">
    <property type="entry name" value="Fungal_trans_2"/>
    <property type="match status" value="1"/>
</dbReference>
<dbReference type="SUPFAM" id="SSF51735">
    <property type="entry name" value="NAD(P)-binding Rossmann-fold domains"/>
    <property type="match status" value="1"/>
</dbReference>
<feature type="region of interest" description="Disordered" evidence="5">
    <location>
        <begin position="864"/>
        <end position="885"/>
    </location>
</feature>
<dbReference type="CDD" id="cd00067">
    <property type="entry name" value="GAL4"/>
    <property type="match status" value="1"/>
</dbReference>
<sequence length="923" mass="101680">CRSRRVKCDETRPLCHLCRTVGLVCRGYGKNIFFTSGIGDVDRERESVRFRRLLFTEVERKEMSSSLTASVPPRFVSRQISCLDVESEGATPDQHLDLQRGPFGVFRSNTSYETQSRIDFVLDCNPDVGSLEVHDALGYAQEIALYDHTTNLQWSPSLMTTIFDSPMQMLQPQNHNHTDICGPLGANATGQGYRETLPAHNMQAQEMGPYGSSQADLTMTEPLQNNSLIADMLRGSFDENTVTRVVPSVTTMSTPMPGDAVFLLKHYTSIIINFLTPFGHAKTPWHVLFIPHVKSCLAALTMGEELGHASLAIFFGTLAISASSLDKQTRSQPSMWLQQAKTYERKAREHCRLMLDTAYCVPKVAKYKTILMALLTLVHLYTLNGRRKSVDFYFVEAEKFIRVRGLGRRKSRKVRLLHHCYAFQRMFYESLCIGRHTQHRREVMKAIESSGSGVHSRDSLTFHASQWHNLPQAMLMSKTQEEGENDLHLEHPGVWPATLYPEIYGIPEVLVWLLSCIIRLGNEKESAGQGAQCGSTIADFLRRAKALEWCIKQYQEQSDDLVAQLPQSDATKLDNLTNIINALKNAVAIYFYRRVYDIDSSLLQPLVASVFESLTRNQSIEVGSACGSLSLVWPAFIAACEAEGDAIRAAFTQWFEARAKDSGLDTFAVTIGTIKTAWRAKSSSNDIAITGAASGMGLATAQLLASRGAIISLADINEAAVIKATASLEKPGVKDHIYSIVDVRDSSSVNDWIERTVQNLGGLDGAVNMAGIIKHAKPVAESTDEDWDFTFSVNTRGVFACLRAQIKAMSAGGSIVSAASVFGQFGSPGNAAYCASKAAVIALTRTAAKENQNIRINCVSPGSVRTPLSEGENPEDVKRGLAHTAQKRRAEPIEVAQVITFLLSEEASFVTGAVYNVDGGWVC</sequence>
<dbReference type="PROSITE" id="PS50048">
    <property type="entry name" value="ZN2_CY6_FUNGAL_2"/>
    <property type="match status" value="1"/>
</dbReference>
<accession>A0A9P8RK62</accession>
<dbReference type="Gene3D" id="4.10.240.10">
    <property type="entry name" value="Zn(2)-C6 fungal-type DNA-binding domain"/>
    <property type="match status" value="1"/>
</dbReference>
<keyword evidence="3" id="KW-0560">Oxidoreductase</keyword>
<dbReference type="InterPro" id="IPR020904">
    <property type="entry name" value="Sc_DH/Rdtase_CS"/>
</dbReference>
<evidence type="ECO:0000256" key="2">
    <source>
        <dbReference type="ARBA" id="ARBA00022857"/>
    </source>
</evidence>
<dbReference type="InterPro" id="IPR002347">
    <property type="entry name" value="SDR_fam"/>
</dbReference>
<evidence type="ECO:0000256" key="3">
    <source>
        <dbReference type="ARBA" id="ARBA00023002"/>
    </source>
</evidence>
<gene>
    <name evidence="7" type="ORF">BKA67DRAFT_523350</name>
</gene>
<dbReference type="PRINTS" id="PR00080">
    <property type="entry name" value="SDRFAMILY"/>
</dbReference>
<evidence type="ECO:0000256" key="1">
    <source>
        <dbReference type="ARBA" id="ARBA00006484"/>
    </source>
</evidence>
<dbReference type="Proteomes" id="UP000758603">
    <property type="component" value="Unassembled WGS sequence"/>
</dbReference>
<dbReference type="AlphaFoldDB" id="A0A9P8RK62"/>
<organism evidence="7 8">
    <name type="scientific">Truncatella angustata</name>
    <dbReference type="NCBI Taxonomy" id="152316"/>
    <lineage>
        <taxon>Eukaryota</taxon>
        <taxon>Fungi</taxon>
        <taxon>Dikarya</taxon>
        <taxon>Ascomycota</taxon>
        <taxon>Pezizomycotina</taxon>
        <taxon>Sordariomycetes</taxon>
        <taxon>Xylariomycetidae</taxon>
        <taxon>Amphisphaeriales</taxon>
        <taxon>Sporocadaceae</taxon>
        <taxon>Truncatella</taxon>
    </lineage>
</organism>
<dbReference type="PROSITE" id="PS00061">
    <property type="entry name" value="ADH_SHORT"/>
    <property type="match status" value="1"/>
</dbReference>
<evidence type="ECO:0000313" key="7">
    <source>
        <dbReference type="EMBL" id="KAH6647560.1"/>
    </source>
</evidence>
<proteinExistence type="inferred from homology"/>
<dbReference type="RefSeq" id="XP_045954072.1">
    <property type="nucleotide sequence ID" value="XM_046098455.1"/>
</dbReference>
<dbReference type="InterPro" id="IPR036291">
    <property type="entry name" value="NAD(P)-bd_dom_sf"/>
</dbReference>
<dbReference type="CDD" id="cd05233">
    <property type="entry name" value="SDR_c"/>
    <property type="match status" value="1"/>
</dbReference>
<evidence type="ECO:0000259" key="6">
    <source>
        <dbReference type="PROSITE" id="PS50048"/>
    </source>
</evidence>
<keyword evidence="4" id="KW-0539">Nucleus</keyword>
<dbReference type="Pfam" id="PF00172">
    <property type="entry name" value="Zn_clus"/>
    <property type="match status" value="1"/>
</dbReference>
<dbReference type="PANTHER" id="PTHR24321:SF8">
    <property type="entry name" value="ESTRADIOL 17-BETA-DEHYDROGENASE 8-RELATED"/>
    <property type="match status" value="1"/>
</dbReference>
<evidence type="ECO:0000256" key="5">
    <source>
        <dbReference type="SAM" id="MobiDB-lite"/>
    </source>
</evidence>
<dbReference type="GO" id="GO:0000981">
    <property type="term" value="F:DNA-binding transcription factor activity, RNA polymerase II-specific"/>
    <property type="evidence" value="ECO:0007669"/>
    <property type="project" value="InterPro"/>
</dbReference>
<dbReference type="SUPFAM" id="SSF57701">
    <property type="entry name" value="Zn2/Cys6 DNA-binding domain"/>
    <property type="match status" value="1"/>
</dbReference>
<evidence type="ECO:0000256" key="4">
    <source>
        <dbReference type="ARBA" id="ARBA00023242"/>
    </source>
</evidence>
<dbReference type="InterPro" id="IPR001138">
    <property type="entry name" value="Zn2Cys6_DnaBD"/>
</dbReference>
<keyword evidence="2" id="KW-0521">NADP</keyword>
<name>A0A9P8RK62_9PEZI</name>
<dbReference type="Pfam" id="PF13561">
    <property type="entry name" value="adh_short_C2"/>
    <property type="match status" value="1"/>
</dbReference>
<dbReference type="PANTHER" id="PTHR24321">
    <property type="entry name" value="DEHYDROGENASES, SHORT CHAIN"/>
    <property type="match status" value="1"/>
</dbReference>
<dbReference type="PRINTS" id="PR00081">
    <property type="entry name" value="GDHRDH"/>
</dbReference>
<protein>
    <recommendedName>
        <fullName evidence="6">Zn(2)-C6 fungal-type domain-containing protein</fullName>
    </recommendedName>
</protein>
<comment type="caution">
    <text evidence="7">The sequence shown here is derived from an EMBL/GenBank/DDBJ whole genome shotgun (WGS) entry which is preliminary data.</text>
</comment>
<dbReference type="GO" id="GO:0008270">
    <property type="term" value="F:zinc ion binding"/>
    <property type="evidence" value="ECO:0007669"/>
    <property type="project" value="InterPro"/>
</dbReference>
<dbReference type="EMBL" id="JAGPXC010000008">
    <property type="protein sequence ID" value="KAH6647560.1"/>
    <property type="molecule type" value="Genomic_DNA"/>
</dbReference>
<evidence type="ECO:0000313" key="8">
    <source>
        <dbReference type="Proteomes" id="UP000758603"/>
    </source>
</evidence>
<dbReference type="Gene3D" id="3.40.50.720">
    <property type="entry name" value="NAD(P)-binding Rossmann-like Domain"/>
    <property type="match status" value="1"/>
</dbReference>
<feature type="non-terminal residue" evidence="7">
    <location>
        <position position="1"/>
    </location>
</feature>
<feature type="domain" description="Zn(2)-C6 fungal-type" evidence="6">
    <location>
        <begin position="1"/>
        <end position="25"/>
    </location>
</feature>
<dbReference type="InterPro" id="IPR036864">
    <property type="entry name" value="Zn2-C6_fun-type_DNA-bd_sf"/>
</dbReference>
<dbReference type="InterPro" id="IPR021858">
    <property type="entry name" value="Fun_TF"/>
</dbReference>